<evidence type="ECO:0000313" key="2">
    <source>
        <dbReference type="EMBL" id="MFG3191844.1"/>
    </source>
</evidence>
<dbReference type="Proteomes" id="UP001604282">
    <property type="component" value="Unassembled WGS sequence"/>
</dbReference>
<sequence>MEITVKEFAGGVFLIGPGLALIVAGIVWKGRAVRPFAARRAGRMAHAAYLRDLERATEQVIVAARLAAGEGEPAIVTVAAVERLARERYGHEHVERHHAAAALRRGFRRYGCAADCVTDARGVSGR</sequence>
<reference evidence="2 3" key="1">
    <citation type="submission" date="2024-10" db="EMBL/GenBank/DDBJ databases">
        <title>The Natural Products Discovery Center: Release of the First 8490 Sequenced Strains for Exploring Actinobacteria Biosynthetic Diversity.</title>
        <authorList>
            <person name="Kalkreuter E."/>
            <person name="Kautsar S.A."/>
            <person name="Yang D."/>
            <person name="Bader C.D."/>
            <person name="Teijaro C.N."/>
            <person name="Fluegel L."/>
            <person name="Davis C.M."/>
            <person name="Simpson J.R."/>
            <person name="Lauterbach L."/>
            <person name="Steele A.D."/>
            <person name="Gui C."/>
            <person name="Meng S."/>
            <person name="Li G."/>
            <person name="Viehrig K."/>
            <person name="Ye F."/>
            <person name="Su P."/>
            <person name="Kiefer A.F."/>
            <person name="Nichols A."/>
            <person name="Cepeda A.J."/>
            <person name="Yan W."/>
            <person name="Fan B."/>
            <person name="Jiang Y."/>
            <person name="Adhikari A."/>
            <person name="Zheng C.-J."/>
            <person name="Schuster L."/>
            <person name="Cowan T.M."/>
            <person name="Smanski M.J."/>
            <person name="Chevrette M.G."/>
            <person name="De Carvalho L.P.S."/>
            <person name="Shen B."/>
        </authorList>
    </citation>
    <scope>NUCLEOTIDE SEQUENCE [LARGE SCALE GENOMIC DNA]</scope>
    <source>
        <strain evidence="2 3">NPDC048229</strain>
    </source>
</reference>
<keyword evidence="1" id="KW-0472">Membrane</keyword>
<proteinExistence type="predicted"/>
<organism evidence="2 3">
    <name type="scientific">Streptomyces omiyaensis</name>
    <dbReference type="NCBI Taxonomy" id="68247"/>
    <lineage>
        <taxon>Bacteria</taxon>
        <taxon>Bacillati</taxon>
        <taxon>Actinomycetota</taxon>
        <taxon>Actinomycetes</taxon>
        <taxon>Kitasatosporales</taxon>
        <taxon>Streptomycetaceae</taxon>
        <taxon>Streptomyces</taxon>
    </lineage>
</organism>
<evidence type="ECO:0000313" key="3">
    <source>
        <dbReference type="Proteomes" id="UP001604282"/>
    </source>
</evidence>
<protein>
    <recommendedName>
        <fullName evidence="4">Secreted protein</fullName>
    </recommendedName>
</protein>
<gene>
    <name evidence="2" type="ORF">ACGFYS_23220</name>
</gene>
<evidence type="ECO:0008006" key="4">
    <source>
        <dbReference type="Google" id="ProtNLM"/>
    </source>
</evidence>
<name>A0ABW7BZZ4_9ACTN</name>
<feature type="transmembrane region" description="Helical" evidence="1">
    <location>
        <begin position="12"/>
        <end position="30"/>
    </location>
</feature>
<dbReference type="RefSeq" id="WP_392883645.1">
    <property type="nucleotide sequence ID" value="NZ_JBICZW010000015.1"/>
</dbReference>
<keyword evidence="3" id="KW-1185">Reference proteome</keyword>
<evidence type="ECO:0000256" key="1">
    <source>
        <dbReference type="SAM" id="Phobius"/>
    </source>
</evidence>
<keyword evidence="1" id="KW-0812">Transmembrane</keyword>
<keyword evidence="1" id="KW-1133">Transmembrane helix</keyword>
<dbReference type="EMBL" id="JBICZW010000015">
    <property type="protein sequence ID" value="MFG3191844.1"/>
    <property type="molecule type" value="Genomic_DNA"/>
</dbReference>
<accession>A0ABW7BZZ4</accession>
<comment type="caution">
    <text evidence="2">The sequence shown here is derived from an EMBL/GenBank/DDBJ whole genome shotgun (WGS) entry which is preliminary data.</text>
</comment>